<keyword evidence="4" id="KW-1003">Cell membrane</keyword>
<dbReference type="GO" id="GO:0022857">
    <property type="term" value="F:transmembrane transporter activity"/>
    <property type="evidence" value="ECO:0007669"/>
    <property type="project" value="InterPro"/>
</dbReference>
<dbReference type="Proteomes" id="UP000294546">
    <property type="component" value="Unassembled WGS sequence"/>
</dbReference>
<feature type="transmembrane region" description="Helical" evidence="8">
    <location>
        <begin position="72"/>
        <end position="94"/>
    </location>
</feature>
<dbReference type="PANTHER" id="PTHR30472">
    <property type="entry name" value="FERRIC ENTEROBACTIN TRANSPORT SYSTEM PERMEASE PROTEIN"/>
    <property type="match status" value="1"/>
</dbReference>
<dbReference type="SUPFAM" id="SSF81345">
    <property type="entry name" value="ABC transporter involved in vitamin B12 uptake, BtuC"/>
    <property type="match status" value="1"/>
</dbReference>
<organism evidence="9 10">
    <name type="scientific">Marinobacterium mangrovicola</name>
    <dbReference type="NCBI Taxonomy" id="1476959"/>
    <lineage>
        <taxon>Bacteria</taxon>
        <taxon>Pseudomonadati</taxon>
        <taxon>Pseudomonadota</taxon>
        <taxon>Gammaproteobacteria</taxon>
        <taxon>Oceanospirillales</taxon>
        <taxon>Oceanospirillaceae</taxon>
        <taxon>Marinobacterium</taxon>
    </lineage>
</organism>
<keyword evidence="3" id="KW-0813">Transport</keyword>
<keyword evidence="6 8" id="KW-1133">Transmembrane helix</keyword>
<evidence type="ECO:0000256" key="3">
    <source>
        <dbReference type="ARBA" id="ARBA00022448"/>
    </source>
</evidence>
<accession>A0A4R1GLW8</accession>
<feature type="transmembrane region" description="Helical" evidence="8">
    <location>
        <begin position="322"/>
        <end position="341"/>
    </location>
</feature>
<evidence type="ECO:0000256" key="8">
    <source>
        <dbReference type="SAM" id="Phobius"/>
    </source>
</evidence>
<feature type="transmembrane region" description="Helical" evidence="8">
    <location>
        <begin position="255"/>
        <end position="279"/>
    </location>
</feature>
<dbReference type="Gene3D" id="1.10.3470.10">
    <property type="entry name" value="ABC transporter involved in vitamin B12 uptake, BtuC"/>
    <property type="match status" value="1"/>
</dbReference>
<evidence type="ECO:0000313" key="9">
    <source>
        <dbReference type="EMBL" id="TCK07149.1"/>
    </source>
</evidence>
<comment type="caution">
    <text evidence="9">The sequence shown here is derived from an EMBL/GenBank/DDBJ whole genome shotgun (WGS) entry which is preliminary data.</text>
</comment>
<dbReference type="PANTHER" id="PTHR30472:SF24">
    <property type="entry name" value="FERRIC ENTEROBACTIN TRANSPORT SYSTEM PERMEASE PROTEIN FEPG"/>
    <property type="match status" value="1"/>
</dbReference>
<feature type="transmembrane region" description="Helical" evidence="8">
    <location>
        <begin position="164"/>
        <end position="186"/>
    </location>
</feature>
<proteinExistence type="inferred from homology"/>
<keyword evidence="5 8" id="KW-0812">Transmembrane</keyword>
<dbReference type="Pfam" id="PF01032">
    <property type="entry name" value="FecCD"/>
    <property type="match status" value="1"/>
</dbReference>
<evidence type="ECO:0000256" key="1">
    <source>
        <dbReference type="ARBA" id="ARBA00004651"/>
    </source>
</evidence>
<dbReference type="InterPro" id="IPR000522">
    <property type="entry name" value="ABC_transptr_permease_BtuC"/>
</dbReference>
<evidence type="ECO:0000256" key="2">
    <source>
        <dbReference type="ARBA" id="ARBA00007935"/>
    </source>
</evidence>
<dbReference type="CDD" id="cd06550">
    <property type="entry name" value="TM_ABC_iron-siderophores_like"/>
    <property type="match status" value="1"/>
</dbReference>
<comment type="subcellular location">
    <subcellularLocation>
        <location evidence="1">Cell membrane</location>
        <topology evidence="1">Multi-pass membrane protein</topology>
    </subcellularLocation>
</comment>
<evidence type="ECO:0000256" key="5">
    <source>
        <dbReference type="ARBA" id="ARBA00022692"/>
    </source>
</evidence>
<dbReference type="OrthoDB" id="9055647at2"/>
<reference evidence="9 10" key="1">
    <citation type="submission" date="2019-03" db="EMBL/GenBank/DDBJ databases">
        <title>Genomic Encyclopedia of Archaeal and Bacterial Type Strains, Phase II (KMG-II): from individual species to whole genera.</title>
        <authorList>
            <person name="Goeker M."/>
        </authorList>
    </citation>
    <scope>NUCLEOTIDE SEQUENCE [LARGE SCALE GENOMIC DNA]</scope>
    <source>
        <strain evidence="9 10">DSM 27697</strain>
    </source>
</reference>
<dbReference type="GO" id="GO:0033214">
    <property type="term" value="P:siderophore-iron import into cell"/>
    <property type="evidence" value="ECO:0007669"/>
    <property type="project" value="TreeGrafter"/>
</dbReference>
<dbReference type="GO" id="GO:0005886">
    <property type="term" value="C:plasma membrane"/>
    <property type="evidence" value="ECO:0007669"/>
    <property type="project" value="UniProtKB-SubCell"/>
</dbReference>
<dbReference type="RefSeq" id="WP_132291257.1">
    <property type="nucleotide sequence ID" value="NZ_SMFU01000008.1"/>
</dbReference>
<feature type="transmembrane region" description="Helical" evidence="8">
    <location>
        <begin position="133"/>
        <end position="152"/>
    </location>
</feature>
<comment type="similarity">
    <text evidence="2">Belongs to the binding-protein-dependent transport system permease family. FecCD subfamily.</text>
</comment>
<name>A0A4R1GLW8_9GAMM</name>
<dbReference type="EMBL" id="SMFU01000008">
    <property type="protein sequence ID" value="TCK07149.1"/>
    <property type="molecule type" value="Genomic_DNA"/>
</dbReference>
<keyword evidence="7 8" id="KW-0472">Membrane</keyword>
<feature type="transmembrane region" description="Helical" evidence="8">
    <location>
        <begin position="291"/>
        <end position="316"/>
    </location>
</feature>
<evidence type="ECO:0000313" key="10">
    <source>
        <dbReference type="Proteomes" id="UP000294546"/>
    </source>
</evidence>
<dbReference type="InterPro" id="IPR037294">
    <property type="entry name" value="ABC_BtuC-like"/>
</dbReference>
<evidence type="ECO:0000256" key="4">
    <source>
        <dbReference type="ARBA" id="ARBA00022475"/>
    </source>
</evidence>
<evidence type="ECO:0000256" key="7">
    <source>
        <dbReference type="ARBA" id="ARBA00023136"/>
    </source>
</evidence>
<evidence type="ECO:0000256" key="6">
    <source>
        <dbReference type="ARBA" id="ARBA00022989"/>
    </source>
</evidence>
<sequence>MSRSITLRSDTGQLSFRLVPRTLVVALLLLALLLCGLFAGLTLGSHPTSFPAVINALLQPEQSDIVLIVHEIRLPRLLMAIIVGAALAVAGLILQGLVRNPLASPDVIGITGGASVATVLFLTLGGAQLNESWLPWVALLGALVVALIITLLSGSSSVMPTRLILIGVGLAAALGALTTLLIVLSSDATAMRAYVWLTGSLYASQWKQVSSILPWVALFLPLALFNARKLDLLVLGDQLATGLGSRLAAERLGLLVIAVALAGAGVAFAGGLSFIGLIAPHAARRLVSGGHTGLVIVSALLGSLMLVSADLIGRLAFAPRDLPAGIFVAAIGAPFFVYLLYRQQRQER</sequence>
<gene>
    <name evidence="9" type="ORF">CLV83_2007</name>
</gene>
<feature type="transmembrane region" description="Helical" evidence="8">
    <location>
        <begin position="106"/>
        <end position="127"/>
    </location>
</feature>
<protein>
    <submittedName>
        <fullName evidence="9">Iron complex transport system permease protein</fullName>
    </submittedName>
</protein>
<keyword evidence="10" id="KW-1185">Reference proteome</keyword>
<dbReference type="AlphaFoldDB" id="A0A4R1GLW8"/>
<dbReference type="FunFam" id="1.10.3470.10:FF:000001">
    <property type="entry name" value="Vitamin B12 ABC transporter permease BtuC"/>
    <property type="match status" value="1"/>
</dbReference>